<keyword evidence="1" id="KW-0812">Transmembrane</keyword>
<keyword evidence="1" id="KW-1133">Transmembrane helix</keyword>
<feature type="transmembrane region" description="Helical" evidence="1">
    <location>
        <begin position="7"/>
        <end position="29"/>
    </location>
</feature>
<evidence type="ECO:0000256" key="1">
    <source>
        <dbReference type="SAM" id="Phobius"/>
    </source>
</evidence>
<organism evidence="3 4">
    <name type="scientific">Peribacillus butanolivorans</name>
    <dbReference type="NCBI Taxonomy" id="421767"/>
    <lineage>
        <taxon>Bacteria</taxon>
        <taxon>Bacillati</taxon>
        <taxon>Bacillota</taxon>
        <taxon>Bacilli</taxon>
        <taxon>Bacillales</taxon>
        <taxon>Bacillaceae</taxon>
        <taxon>Peribacillus</taxon>
    </lineage>
</organism>
<dbReference type="EMBL" id="CP030926">
    <property type="protein sequence ID" value="AXN38159.1"/>
    <property type="molecule type" value="Genomic_DNA"/>
</dbReference>
<gene>
    <name evidence="3" type="ORF">CN689_08500</name>
    <name evidence="2" type="ORF">DTO10_06755</name>
</gene>
<evidence type="ECO:0000313" key="3">
    <source>
        <dbReference type="EMBL" id="PEJ34174.1"/>
    </source>
</evidence>
<dbReference type="Proteomes" id="UP000220106">
    <property type="component" value="Unassembled WGS sequence"/>
</dbReference>
<keyword evidence="5" id="KW-1185">Reference proteome</keyword>
<protein>
    <submittedName>
        <fullName evidence="3">Uncharacterized protein</fullName>
    </submittedName>
</protein>
<dbReference type="KEGG" id="pbut:DTO10_06755"/>
<name>A0AAX0S340_9BACI</name>
<evidence type="ECO:0000313" key="2">
    <source>
        <dbReference type="EMBL" id="AXN38159.1"/>
    </source>
</evidence>
<accession>A0AAX0S340</accession>
<sequence>MAKEILYFLGYYLLIPIIFMISIFLWRFVIQGNDLWLVLTDSLSILGLYYLFTSILFSFFVKRFKEKNEDFYK</sequence>
<dbReference type="AlphaFoldDB" id="A0AAX0S340"/>
<reference evidence="2 5" key="2">
    <citation type="submission" date="2018-07" db="EMBL/GenBank/DDBJ databases">
        <title>The molecular basis for the intramolecular migration of carboxyl group in the catabolism of para-hydroxybenzoate via gentisate.</title>
        <authorList>
            <person name="Zhao H."/>
            <person name="Xu Y."/>
            <person name="Lin S."/>
            <person name="Spain J.C."/>
            <person name="Zhou N.-Y."/>
        </authorList>
    </citation>
    <scope>NUCLEOTIDE SEQUENCE [LARGE SCALE GENOMIC DNA]</scope>
    <source>
        <strain evidence="2 5">PHB-7a</strain>
    </source>
</reference>
<proteinExistence type="predicted"/>
<evidence type="ECO:0000313" key="4">
    <source>
        <dbReference type="Proteomes" id="UP000220106"/>
    </source>
</evidence>
<dbReference type="Proteomes" id="UP000260457">
    <property type="component" value="Chromosome"/>
</dbReference>
<reference evidence="3 4" key="1">
    <citation type="submission" date="2017-09" db="EMBL/GenBank/DDBJ databases">
        <title>Large-scale bioinformatics analysis of Bacillus genomes uncovers conserved roles of natural products in bacterial physiology.</title>
        <authorList>
            <consortium name="Agbiome Team Llc"/>
            <person name="Bleich R.M."/>
            <person name="Kirk G.J."/>
            <person name="Santa Maria K.C."/>
            <person name="Allen S.E."/>
            <person name="Farag S."/>
            <person name="Shank E.A."/>
            <person name="Bowers A."/>
        </authorList>
    </citation>
    <scope>NUCLEOTIDE SEQUENCE [LARGE SCALE GENOMIC DNA]</scope>
    <source>
        <strain evidence="3 4">AFS003229</strain>
    </source>
</reference>
<dbReference type="EMBL" id="NUEQ01000014">
    <property type="protein sequence ID" value="PEJ34174.1"/>
    <property type="molecule type" value="Genomic_DNA"/>
</dbReference>
<feature type="transmembrane region" description="Helical" evidence="1">
    <location>
        <begin position="35"/>
        <end position="61"/>
    </location>
</feature>
<keyword evidence="1" id="KW-0472">Membrane</keyword>
<evidence type="ECO:0000313" key="5">
    <source>
        <dbReference type="Proteomes" id="UP000260457"/>
    </source>
</evidence>